<gene>
    <name evidence="1" type="ORF">BN2475_90038</name>
</gene>
<evidence type="ECO:0000313" key="2">
    <source>
        <dbReference type="Proteomes" id="UP000187012"/>
    </source>
</evidence>
<protein>
    <submittedName>
        <fullName evidence="1">Uncharacterized protein</fullName>
    </submittedName>
</protein>
<proteinExistence type="predicted"/>
<dbReference type="Proteomes" id="UP000187012">
    <property type="component" value="Unassembled WGS sequence"/>
</dbReference>
<dbReference type="AlphaFoldDB" id="A0A1N7RMY2"/>
<dbReference type="STRING" id="1247936.BN2475_90038"/>
<name>A0A1N7RMY2_9BURK</name>
<organism evidence="1 2">
    <name type="scientific">Paraburkholderia ribeironis</name>
    <dbReference type="NCBI Taxonomy" id="1247936"/>
    <lineage>
        <taxon>Bacteria</taxon>
        <taxon>Pseudomonadati</taxon>
        <taxon>Pseudomonadota</taxon>
        <taxon>Betaproteobacteria</taxon>
        <taxon>Burkholderiales</taxon>
        <taxon>Burkholderiaceae</taxon>
        <taxon>Paraburkholderia</taxon>
    </lineage>
</organism>
<sequence>MVVAASIRRQRHHFLIPVDKLSHSSSSVFTRRRGLDGGQGWSKTVIAAMTPHCRSCV</sequence>
<keyword evidence="2" id="KW-1185">Reference proteome</keyword>
<reference evidence="1 2" key="1">
    <citation type="submission" date="2016-12" db="EMBL/GenBank/DDBJ databases">
        <authorList>
            <person name="Song W.-J."/>
            <person name="Kurnit D.M."/>
        </authorList>
    </citation>
    <scope>NUCLEOTIDE SEQUENCE [LARGE SCALE GENOMIC DNA]</scope>
    <source>
        <strain evidence="1 2">STM7296</strain>
    </source>
</reference>
<accession>A0A1N7RMY2</accession>
<dbReference type="EMBL" id="CYGX02000009">
    <property type="protein sequence ID" value="SIT36474.1"/>
    <property type="molecule type" value="Genomic_DNA"/>
</dbReference>
<evidence type="ECO:0000313" key="1">
    <source>
        <dbReference type="EMBL" id="SIT36474.1"/>
    </source>
</evidence>